<sequence>MSLKTLLTLLLTLALAACSTPAVHPSLQATASGAPTLPALMPVRQYVADWDGNGLYQISPDGKQLMWMARKGLGPGLFVKNLQTGQVQSLSTRAYPLWAQDSRHILLMADHAGDENTHIFQLDSVDLSAPAKDLTPFPGSTSGLQTRIKDSADLLITNNRRDPKVFDLYHYTHATGKLKLLAQNPGDVAIWLTNAQGQLLGRVRKQEALWVYEKYTPAAGPNWQALFSLSYFDTVHPLEVGTDNTFVWALSNRGRDKLALVKIDLSSGQEDVVYADPRVDISQATISHATGQPLLLTLDPDYQERKAFDLRLQAALHRLQTQHPGHLRLQLTSISRDGQLITATVTTEHAGQHILLNLGTGDITVLGESSRSRMQALSPLPQQTPLAFQSRDGLPLHAYLTLPADVPSKHLPTVLYVHGGPWARDMWNDGDPMPAFLANRGYAVLQVNYRGSSGYGRAFQEAAQGQFAAKMHDDLLDGLDELIRQGTTDPAKVAIMGASYGGYASLVGMTFTPERFACGISLVGMSDLASLIENAPPYWALTKPWWIRYVGDPAKPQDRASMDSQSPLYRAKDVRQPLLILHGANDPRVKLDQSTRMVQALRDAGKEVDFVLFKGAGHGNQKWSDNLRYYRKTEDFLGRCLGGRSSGFDWFELGSWAF</sequence>
<dbReference type="SUPFAM" id="SSF82171">
    <property type="entry name" value="DPP6 N-terminal domain-like"/>
    <property type="match status" value="1"/>
</dbReference>
<dbReference type="PROSITE" id="PS51257">
    <property type="entry name" value="PROKAR_LIPOPROTEIN"/>
    <property type="match status" value="1"/>
</dbReference>
<dbReference type="SUPFAM" id="SSF53474">
    <property type="entry name" value="alpha/beta-Hydrolases"/>
    <property type="match status" value="1"/>
</dbReference>
<organism evidence="4 5">
    <name type="scientific">Rhodoferax lithotrophicus</name>
    <dbReference type="NCBI Taxonomy" id="2798804"/>
    <lineage>
        <taxon>Bacteria</taxon>
        <taxon>Pseudomonadati</taxon>
        <taxon>Pseudomonadota</taxon>
        <taxon>Betaproteobacteria</taxon>
        <taxon>Burkholderiales</taxon>
        <taxon>Comamonadaceae</taxon>
        <taxon>Rhodoferax</taxon>
    </lineage>
</organism>
<dbReference type="PANTHER" id="PTHR42776">
    <property type="entry name" value="SERINE PEPTIDASE S9 FAMILY MEMBER"/>
    <property type="match status" value="1"/>
</dbReference>
<evidence type="ECO:0000256" key="2">
    <source>
        <dbReference type="SAM" id="SignalP"/>
    </source>
</evidence>
<dbReference type="InterPro" id="IPR029058">
    <property type="entry name" value="AB_hydrolase_fold"/>
</dbReference>
<dbReference type="EMBL" id="AP024238">
    <property type="protein sequence ID" value="BCO27853.1"/>
    <property type="molecule type" value="Genomic_DNA"/>
</dbReference>
<keyword evidence="1" id="KW-0378">Hydrolase</keyword>
<feature type="chain" id="PRO_5046726162" evidence="2">
    <location>
        <begin position="25"/>
        <end position="658"/>
    </location>
</feature>
<keyword evidence="4" id="KW-0031">Aminopeptidase</keyword>
<evidence type="ECO:0000313" key="5">
    <source>
        <dbReference type="Proteomes" id="UP000824366"/>
    </source>
</evidence>
<keyword evidence="4" id="KW-0645">Protease</keyword>
<evidence type="ECO:0000259" key="3">
    <source>
        <dbReference type="Pfam" id="PF00326"/>
    </source>
</evidence>
<feature type="domain" description="Peptidase S9 prolyl oligopeptidase catalytic" evidence="3">
    <location>
        <begin position="434"/>
        <end position="643"/>
    </location>
</feature>
<dbReference type="GO" id="GO:0004177">
    <property type="term" value="F:aminopeptidase activity"/>
    <property type="evidence" value="ECO:0007669"/>
    <property type="project" value="UniProtKB-KW"/>
</dbReference>
<dbReference type="Pfam" id="PF00326">
    <property type="entry name" value="Peptidase_S9"/>
    <property type="match status" value="1"/>
</dbReference>
<evidence type="ECO:0000256" key="1">
    <source>
        <dbReference type="ARBA" id="ARBA00022801"/>
    </source>
</evidence>
<dbReference type="InterPro" id="IPR001375">
    <property type="entry name" value="Peptidase_S9_cat"/>
</dbReference>
<dbReference type="Gene3D" id="3.40.50.1820">
    <property type="entry name" value="alpha/beta hydrolase"/>
    <property type="match status" value="1"/>
</dbReference>
<keyword evidence="2" id="KW-0732">Signal</keyword>
<protein>
    <submittedName>
        <fullName evidence="4">Dipeptidyl aminopeptidase BIII</fullName>
    </submittedName>
</protein>
<name>A0ABN6D8A5_9BURK</name>
<dbReference type="InterPro" id="IPR011042">
    <property type="entry name" value="6-blade_b-propeller_TolB-like"/>
</dbReference>
<dbReference type="PANTHER" id="PTHR42776:SF27">
    <property type="entry name" value="DIPEPTIDYL PEPTIDASE FAMILY MEMBER 6"/>
    <property type="match status" value="1"/>
</dbReference>
<evidence type="ECO:0000313" key="4">
    <source>
        <dbReference type="EMBL" id="BCO27853.1"/>
    </source>
</evidence>
<keyword evidence="5" id="KW-1185">Reference proteome</keyword>
<dbReference type="RefSeq" id="WP_223903863.1">
    <property type="nucleotide sequence ID" value="NZ_AP024238.1"/>
</dbReference>
<proteinExistence type="predicted"/>
<dbReference type="Gene3D" id="2.120.10.30">
    <property type="entry name" value="TolB, C-terminal domain"/>
    <property type="match status" value="1"/>
</dbReference>
<dbReference type="Proteomes" id="UP000824366">
    <property type="component" value="Chromosome"/>
</dbReference>
<feature type="signal peptide" evidence="2">
    <location>
        <begin position="1"/>
        <end position="24"/>
    </location>
</feature>
<accession>A0ABN6D8A5</accession>
<reference evidence="4 5" key="1">
    <citation type="journal article" date="2021" name="Microbiol. Spectr.">
        <title>A Single Bacterium Capable of Oxidation and Reduction of Iron at Circumneutral pH.</title>
        <authorList>
            <person name="Kato S."/>
            <person name="Ohkuma M."/>
        </authorList>
    </citation>
    <scope>NUCLEOTIDE SEQUENCE [LARGE SCALE GENOMIC DNA]</scope>
    <source>
        <strain evidence="4 5">MIZ03</strain>
    </source>
</reference>
<gene>
    <name evidence="4" type="ORF">MIZ03_2744</name>
</gene>